<dbReference type="InterPro" id="IPR036390">
    <property type="entry name" value="WH_DNA-bd_sf"/>
</dbReference>
<proteinExistence type="predicted"/>
<dbReference type="PANTHER" id="PTHR22792">
    <property type="entry name" value="LUPUS LA PROTEIN-RELATED"/>
    <property type="match status" value="1"/>
</dbReference>
<dbReference type="InterPro" id="IPR036388">
    <property type="entry name" value="WH-like_DNA-bd_sf"/>
</dbReference>
<dbReference type="Proteomes" id="UP000008144">
    <property type="component" value="Chromosome 11"/>
</dbReference>
<feature type="compositionally biased region" description="Polar residues" evidence="5">
    <location>
        <begin position="54"/>
        <end position="84"/>
    </location>
</feature>
<dbReference type="PANTHER" id="PTHR22792:SF140">
    <property type="entry name" value="ACHILLES, ISOFORM A"/>
    <property type="match status" value="1"/>
</dbReference>
<dbReference type="Gene3D" id="1.10.10.10">
    <property type="entry name" value="Winged helix-like DNA-binding domain superfamily/Winged helix DNA-binding domain"/>
    <property type="match status" value="1"/>
</dbReference>
<comment type="subcellular location">
    <subcellularLocation>
        <location evidence="1">Nucleus</location>
    </subcellularLocation>
</comment>
<name>H2XKB5_CIOIN</name>
<evidence type="ECO:0000256" key="5">
    <source>
        <dbReference type="SAM" id="MobiDB-lite"/>
    </source>
</evidence>
<evidence type="ECO:0000259" key="6">
    <source>
        <dbReference type="PROSITE" id="PS50961"/>
    </source>
</evidence>
<accession>H2XKB5</accession>
<dbReference type="SUPFAM" id="SSF46785">
    <property type="entry name" value="Winged helix' DNA-binding domain"/>
    <property type="match status" value="1"/>
</dbReference>
<keyword evidence="2 4" id="KW-0694">RNA-binding</keyword>
<keyword evidence="3" id="KW-0539">Nucleus</keyword>
<dbReference type="InterPro" id="IPR006630">
    <property type="entry name" value="La_HTH"/>
</dbReference>
<reference evidence="8" key="1">
    <citation type="journal article" date="2002" name="Science">
        <title>The draft genome of Ciona intestinalis: insights into chordate and vertebrate origins.</title>
        <authorList>
            <person name="Dehal P."/>
            <person name="Satou Y."/>
            <person name="Campbell R.K."/>
            <person name="Chapman J."/>
            <person name="Degnan B."/>
            <person name="De Tomaso A."/>
            <person name="Davidson B."/>
            <person name="Di Gregorio A."/>
            <person name="Gelpke M."/>
            <person name="Goodstein D.M."/>
            <person name="Harafuji N."/>
            <person name="Hastings K.E."/>
            <person name="Ho I."/>
            <person name="Hotta K."/>
            <person name="Huang W."/>
            <person name="Kawashima T."/>
            <person name="Lemaire P."/>
            <person name="Martinez D."/>
            <person name="Meinertzhagen I.A."/>
            <person name="Necula S."/>
            <person name="Nonaka M."/>
            <person name="Putnam N."/>
            <person name="Rash S."/>
            <person name="Saiga H."/>
            <person name="Satake M."/>
            <person name="Terry A."/>
            <person name="Yamada L."/>
            <person name="Wang H.G."/>
            <person name="Awazu S."/>
            <person name="Azumi K."/>
            <person name="Boore J."/>
            <person name="Branno M."/>
            <person name="Chin-Bow S."/>
            <person name="DeSantis R."/>
            <person name="Doyle S."/>
            <person name="Francino P."/>
            <person name="Keys D.N."/>
            <person name="Haga S."/>
            <person name="Hayashi H."/>
            <person name="Hino K."/>
            <person name="Imai K.S."/>
            <person name="Inaba K."/>
            <person name="Kano S."/>
            <person name="Kobayashi K."/>
            <person name="Kobayashi M."/>
            <person name="Lee B.I."/>
            <person name="Makabe K.W."/>
            <person name="Manohar C."/>
            <person name="Matassi G."/>
            <person name="Medina M."/>
            <person name="Mochizuki Y."/>
            <person name="Mount S."/>
            <person name="Morishita T."/>
            <person name="Miura S."/>
            <person name="Nakayama A."/>
            <person name="Nishizaka S."/>
            <person name="Nomoto H."/>
            <person name="Ohta F."/>
            <person name="Oishi K."/>
            <person name="Rigoutsos I."/>
            <person name="Sano M."/>
            <person name="Sasaki A."/>
            <person name="Sasakura Y."/>
            <person name="Shoguchi E."/>
            <person name="Shin-i T."/>
            <person name="Spagnuolo A."/>
            <person name="Stainier D."/>
            <person name="Suzuki M.M."/>
            <person name="Tassy O."/>
            <person name="Takatori N."/>
            <person name="Tokuoka M."/>
            <person name="Yagi K."/>
            <person name="Yoshizaki F."/>
            <person name="Wada S."/>
            <person name="Zhang C."/>
            <person name="Hyatt P.D."/>
            <person name="Larimer F."/>
            <person name="Detter C."/>
            <person name="Doggett N."/>
            <person name="Glavina T."/>
            <person name="Hawkins T."/>
            <person name="Richardson P."/>
            <person name="Lucas S."/>
            <person name="Kohara Y."/>
            <person name="Levine M."/>
            <person name="Satoh N."/>
            <person name="Rokhsar D.S."/>
        </authorList>
    </citation>
    <scope>NUCLEOTIDE SEQUENCE [LARGE SCALE GENOMIC DNA]</scope>
</reference>
<dbReference type="GO" id="GO:0003729">
    <property type="term" value="F:mRNA binding"/>
    <property type="evidence" value="ECO:0000318"/>
    <property type="project" value="GO_Central"/>
</dbReference>
<sequence length="285" mass="32359">MAHPNNTSSHYQPRSENLSNGCEETRLKCDSKSERFLNTTSRESRYDSADSGIGESTSSVTSSWDCDDTSSNSSNENGRNLTQECENEDSEHYWTISDDDQYWGIVGQQVPGYYVTNAIAKQIEYYLSDAYLMKDKYLLRQIRCKKDGYVSIKLITSFKKVKKLTRDWAVVRSAIVRLSTTVVVSSEGLRIRRRANLSENLRKPRQLTSVLAIRLPSEYNSVEKVTSLFALFGEIGFVRLLRSDKEVPCDLKNYATQVYDIGKSLCAVVDFDQSEDALASVRILK</sequence>
<dbReference type="InParanoid" id="H2XKB5"/>
<dbReference type="InterPro" id="IPR002344">
    <property type="entry name" value="Lupus_La"/>
</dbReference>
<feature type="region of interest" description="Disordered" evidence="5">
    <location>
        <begin position="1"/>
        <end position="23"/>
    </location>
</feature>
<evidence type="ECO:0000256" key="3">
    <source>
        <dbReference type="ARBA" id="ARBA00023242"/>
    </source>
</evidence>
<dbReference type="PRINTS" id="PR00302">
    <property type="entry name" value="LUPUSLA"/>
</dbReference>
<dbReference type="InterPro" id="IPR045180">
    <property type="entry name" value="La_dom_prot"/>
</dbReference>
<keyword evidence="8" id="KW-1185">Reference proteome</keyword>
<organism evidence="7 8">
    <name type="scientific">Ciona intestinalis</name>
    <name type="common">Transparent sea squirt</name>
    <name type="synonym">Ascidia intestinalis</name>
    <dbReference type="NCBI Taxonomy" id="7719"/>
    <lineage>
        <taxon>Eukaryota</taxon>
        <taxon>Metazoa</taxon>
        <taxon>Chordata</taxon>
        <taxon>Tunicata</taxon>
        <taxon>Ascidiacea</taxon>
        <taxon>Phlebobranchia</taxon>
        <taxon>Cionidae</taxon>
        <taxon>Ciona</taxon>
    </lineage>
</organism>
<evidence type="ECO:0000313" key="8">
    <source>
        <dbReference type="Proteomes" id="UP000008144"/>
    </source>
</evidence>
<evidence type="ECO:0000313" key="7">
    <source>
        <dbReference type="Ensembl" id="ENSCINP00000030097.1"/>
    </source>
</evidence>
<dbReference type="GO" id="GO:1990904">
    <property type="term" value="C:ribonucleoprotein complex"/>
    <property type="evidence" value="ECO:0007669"/>
    <property type="project" value="InterPro"/>
</dbReference>
<evidence type="ECO:0000256" key="4">
    <source>
        <dbReference type="PROSITE-ProRule" id="PRU00332"/>
    </source>
</evidence>
<dbReference type="EMBL" id="EAAA01000671">
    <property type="status" value="NOT_ANNOTATED_CDS"/>
    <property type="molecule type" value="Genomic_DNA"/>
</dbReference>
<dbReference type="HOGENOM" id="CLU_978365_0_0_1"/>
<reference evidence="7" key="4">
    <citation type="submission" date="2025-09" db="UniProtKB">
        <authorList>
            <consortium name="Ensembl"/>
        </authorList>
    </citation>
    <scope>IDENTIFICATION</scope>
</reference>
<feature type="domain" description="HTH La-type RNA-binding" evidence="6">
    <location>
        <begin position="109"/>
        <end position="201"/>
    </location>
</feature>
<reference evidence="7" key="2">
    <citation type="journal article" date="2008" name="Genome Biol.">
        <title>Improved genome assembly and evidence-based global gene model set for the chordate Ciona intestinalis: new insight into intron and operon populations.</title>
        <authorList>
            <person name="Satou Y."/>
            <person name="Mineta K."/>
            <person name="Ogasawara M."/>
            <person name="Sasakura Y."/>
            <person name="Shoguchi E."/>
            <person name="Ueno K."/>
            <person name="Yamada L."/>
            <person name="Matsumoto J."/>
            <person name="Wasserscheid J."/>
            <person name="Dewar K."/>
            <person name="Wiley G.B."/>
            <person name="Macmil S.L."/>
            <person name="Roe B.A."/>
            <person name="Zeller R.W."/>
            <person name="Hastings K.E."/>
            <person name="Lemaire P."/>
            <person name="Lindquist E."/>
            <person name="Endo T."/>
            <person name="Hotta K."/>
            <person name="Inaba K."/>
        </authorList>
    </citation>
    <scope>NUCLEOTIDE SEQUENCE [LARGE SCALE GENOMIC DNA]</scope>
    <source>
        <strain evidence="7">wild type</strain>
    </source>
</reference>
<dbReference type="Ensembl" id="ENSCINT00000033488.1">
    <property type="protein sequence ID" value="ENSCINP00000030097.1"/>
    <property type="gene ID" value="ENSCING00000024994.1"/>
</dbReference>
<evidence type="ECO:0000256" key="2">
    <source>
        <dbReference type="ARBA" id="ARBA00022884"/>
    </source>
</evidence>
<feature type="compositionally biased region" description="Polar residues" evidence="5">
    <location>
        <begin position="1"/>
        <end position="22"/>
    </location>
</feature>
<feature type="region of interest" description="Disordered" evidence="5">
    <location>
        <begin position="40"/>
        <end position="84"/>
    </location>
</feature>
<protein>
    <recommendedName>
        <fullName evidence="6">HTH La-type RNA-binding domain-containing protein</fullName>
    </recommendedName>
</protein>
<dbReference type="PROSITE" id="PS50961">
    <property type="entry name" value="HTH_LA"/>
    <property type="match status" value="1"/>
</dbReference>
<evidence type="ECO:0000256" key="1">
    <source>
        <dbReference type="ARBA" id="ARBA00004123"/>
    </source>
</evidence>
<dbReference type="Pfam" id="PF05383">
    <property type="entry name" value="La"/>
    <property type="match status" value="1"/>
</dbReference>
<dbReference type="AlphaFoldDB" id="H2XKB5"/>
<reference evidence="7" key="3">
    <citation type="submission" date="2025-08" db="UniProtKB">
        <authorList>
            <consortium name="Ensembl"/>
        </authorList>
    </citation>
    <scope>IDENTIFICATION</scope>
</reference>
<dbReference type="GO" id="GO:0005634">
    <property type="term" value="C:nucleus"/>
    <property type="evidence" value="ECO:0000318"/>
    <property type="project" value="GO_Central"/>
</dbReference>
<dbReference type="GO" id="GO:0006396">
    <property type="term" value="P:RNA processing"/>
    <property type="evidence" value="ECO:0007669"/>
    <property type="project" value="InterPro"/>
</dbReference>
<dbReference type="GeneTree" id="ENSGT00940000165636"/>
<dbReference type="SMART" id="SM00715">
    <property type="entry name" value="LA"/>
    <property type="match status" value="1"/>
</dbReference>